<feature type="domain" description="HTH rpiR-type" evidence="4">
    <location>
        <begin position="1"/>
        <end position="77"/>
    </location>
</feature>
<dbReference type="SUPFAM" id="SSF46689">
    <property type="entry name" value="Homeodomain-like"/>
    <property type="match status" value="1"/>
</dbReference>
<dbReference type="InterPro" id="IPR036388">
    <property type="entry name" value="WH-like_DNA-bd_sf"/>
</dbReference>
<dbReference type="GO" id="GO:0003700">
    <property type="term" value="F:DNA-binding transcription factor activity"/>
    <property type="evidence" value="ECO:0007669"/>
    <property type="project" value="InterPro"/>
</dbReference>
<dbReference type="InterPro" id="IPR001347">
    <property type="entry name" value="SIS_dom"/>
</dbReference>
<proteinExistence type="predicted"/>
<dbReference type="GO" id="GO:0003677">
    <property type="term" value="F:DNA binding"/>
    <property type="evidence" value="ECO:0007669"/>
    <property type="project" value="UniProtKB-KW"/>
</dbReference>
<dbReference type="InterPro" id="IPR046348">
    <property type="entry name" value="SIS_dom_sf"/>
</dbReference>
<dbReference type="CDD" id="cd05013">
    <property type="entry name" value="SIS_RpiR"/>
    <property type="match status" value="1"/>
</dbReference>
<keyword evidence="1" id="KW-0805">Transcription regulation</keyword>
<protein>
    <recommendedName>
        <fullName evidence="8">RpiR family phosphosugar-binding transcriptional regulator</fullName>
    </recommendedName>
</protein>
<dbReference type="OrthoDB" id="1648815at2"/>
<keyword evidence="2" id="KW-0238">DNA-binding</keyword>
<dbReference type="PROSITE" id="PS51071">
    <property type="entry name" value="HTH_RPIR"/>
    <property type="match status" value="1"/>
</dbReference>
<accession>R2SFM2</accession>
<keyword evidence="3" id="KW-0804">Transcription</keyword>
<dbReference type="Pfam" id="PF01418">
    <property type="entry name" value="HTH_6"/>
    <property type="match status" value="1"/>
</dbReference>
<dbReference type="InterPro" id="IPR047640">
    <property type="entry name" value="RpiR-like"/>
</dbReference>
<evidence type="ECO:0000256" key="3">
    <source>
        <dbReference type="ARBA" id="ARBA00023163"/>
    </source>
</evidence>
<dbReference type="PATRIC" id="fig|1158607.3.peg.3000"/>
<dbReference type="SUPFAM" id="SSF53697">
    <property type="entry name" value="SIS domain"/>
    <property type="match status" value="1"/>
</dbReference>
<evidence type="ECO:0008006" key="8">
    <source>
        <dbReference type="Google" id="ProtNLM"/>
    </source>
</evidence>
<dbReference type="AlphaFoldDB" id="R2SFM2"/>
<feature type="domain" description="SIS" evidence="5">
    <location>
        <begin position="110"/>
        <end position="248"/>
    </location>
</feature>
<keyword evidence="7" id="KW-1185">Reference proteome</keyword>
<evidence type="ECO:0000313" key="7">
    <source>
        <dbReference type="Proteomes" id="UP000013782"/>
    </source>
</evidence>
<comment type="caution">
    <text evidence="6">The sequence shown here is derived from an EMBL/GenBank/DDBJ whole genome shotgun (WGS) entry which is preliminary data.</text>
</comment>
<dbReference type="EMBL" id="AJAQ01000033">
    <property type="protein sequence ID" value="EOH91716.1"/>
    <property type="molecule type" value="Genomic_DNA"/>
</dbReference>
<evidence type="ECO:0000259" key="4">
    <source>
        <dbReference type="PROSITE" id="PS51071"/>
    </source>
</evidence>
<dbReference type="RefSeq" id="WP_010758000.1">
    <property type="nucleotide sequence ID" value="NZ_ASWD01000001.1"/>
</dbReference>
<evidence type="ECO:0000256" key="2">
    <source>
        <dbReference type="ARBA" id="ARBA00023125"/>
    </source>
</evidence>
<dbReference type="Gene3D" id="1.10.10.10">
    <property type="entry name" value="Winged helix-like DNA-binding domain superfamily/Winged helix DNA-binding domain"/>
    <property type="match status" value="1"/>
</dbReference>
<dbReference type="Gene3D" id="3.40.50.10490">
    <property type="entry name" value="Glucose-6-phosphate isomerase like protein, domain 1"/>
    <property type="match status" value="1"/>
</dbReference>
<reference evidence="6 7" key="1">
    <citation type="submission" date="2013-02" db="EMBL/GenBank/DDBJ databases">
        <title>The Genome Sequence of Enterococcus pallens BAA-351.</title>
        <authorList>
            <consortium name="The Broad Institute Genome Sequencing Platform"/>
            <consortium name="The Broad Institute Genome Sequencing Center for Infectious Disease"/>
            <person name="Earl A.M."/>
            <person name="Gilmore M.S."/>
            <person name="Lebreton F."/>
            <person name="Walker B."/>
            <person name="Young S.K."/>
            <person name="Zeng Q."/>
            <person name="Gargeya S."/>
            <person name="Fitzgerald M."/>
            <person name="Haas B."/>
            <person name="Abouelleil A."/>
            <person name="Alvarado L."/>
            <person name="Arachchi H.M."/>
            <person name="Berlin A.M."/>
            <person name="Chapman S.B."/>
            <person name="Dewar J."/>
            <person name="Goldberg J."/>
            <person name="Griggs A."/>
            <person name="Gujja S."/>
            <person name="Hansen M."/>
            <person name="Howarth C."/>
            <person name="Imamovic A."/>
            <person name="Larimer J."/>
            <person name="McCowan C."/>
            <person name="Murphy C."/>
            <person name="Neiman D."/>
            <person name="Pearson M."/>
            <person name="Priest M."/>
            <person name="Roberts A."/>
            <person name="Saif S."/>
            <person name="Shea T."/>
            <person name="Sisk P."/>
            <person name="Sykes S."/>
            <person name="Wortman J."/>
            <person name="Nusbaum C."/>
            <person name="Birren B."/>
        </authorList>
    </citation>
    <scope>NUCLEOTIDE SEQUENCE [LARGE SCALE GENOMIC DNA]</scope>
    <source>
        <strain evidence="6 7">ATCC BAA-351</strain>
    </source>
</reference>
<organism evidence="6 7">
    <name type="scientific">Enterococcus pallens ATCC BAA-351</name>
    <dbReference type="NCBI Taxonomy" id="1158607"/>
    <lineage>
        <taxon>Bacteria</taxon>
        <taxon>Bacillati</taxon>
        <taxon>Bacillota</taxon>
        <taxon>Bacilli</taxon>
        <taxon>Lactobacillales</taxon>
        <taxon>Enterococcaceae</taxon>
        <taxon>Enterococcus</taxon>
    </lineage>
</organism>
<sequence length="269" mass="30249">MNIIDRINDLYQQLTKSEKKVADYIVSNQDKVIHNTMSDLSRLLEVGDATIIRLCKKLGLNGFTDLKISIAKMNIGSAHEPFDNSSMLNKIDDSLKRTHQYINEADLEKVVEMFKTKKHIYIFGKGQSGMSAMDLEKLLLRNGVQSTALIDSDFQVNAAAAMTEEDLLIAYSLTGRTSDLVEALSIAKENGATIIGITNYLLSPIAQLSDIVLQSSYDEFISSPVPGRMSQMYLSGLLVELYEDKYRAEDILTIREKTLRTIIKRRLEE</sequence>
<evidence type="ECO:0000313" key="6">
    <source>
        <dbReference type="EMBL" id="EOH91716.1"/>
    </source>
</evidence>
<dbReference type="Pfam" id="PF01380">
    <property type="entry name" value="SIS"/>
    <property type="match status" value="1"/>
</dbReference>
<dbReference type="GO" id="GO:1901135">
    <property type="term" value="P:carbohydrate derivative metabolic process"/>
    <property type="evidence" value="ECO:0007669"/>
    <property type="project" value="InterPro"/>
</dbReference>
<evidence type="ECO:0000256" key="1">
    <source>
        <dbReference type="ARBA" id="ARBA00023015"/>
    </source>
</evidence>
<dbReference type="PROSITE" id="PS51464">
    <property type="entry name" value="SIS"/>
    <property type="match status" value="1"/>
</dbReference>
<dbReference type="STRING" id="160454.RV10_GL001453"/>
<dbReference type="InterPro" id="IPR009057">
    <property type="entry name" value="Homeodomain-like_sf"/>
</dbReference>
<dbReference type="PANTHER" id="PTHR30514">
    <property type="entry name" value="GLUCOKINASE"/>
    <property type="match status" value="1"/>
</dbReference>
<name>R2SFM2_9ENTE</name>
<dbReference type="PANTHER" id="PTHR30514:SF1">
    <property type="entry name" value="HTH-TYPE TRANSCRIPTIONAL REGULATOR HEXR-RELATED"/>
    <property type="match status" value="1"/>
</dbReference>
<dbReference type="HOGENOM" id="CLU_055769_0_4_9"/>
<gene>
    <name evidence="6" type="ORF">UAU_03018</name>
</gene>
<dbReference type="InterPro" id="IPR000281">
    <property type="entry name" value="HTH_RpiR"/>
</dbReference>
<dbReference type="Proteomes" id="UP000013782">
    <property type="component" value="Unassembled WGS sequence"/>
</dbReference>
<dbReference type="eggNOG" id="COG1737">
    <property type="taxonomic scope" value="Bacteria"/>
</dbReference>
<evidence type="ECO:0000259" key="5">
    <source>
        <dbReference type="PROSITE" id="PS51464"/>
    </source>
</evidence>
<dbReference type="InterPro" id="IPR035472">
    <property type="entry name" value="RpiR-like_SIS"/>
</dbReference>
<dbReference type="GO" id="GO:0097367">
    <property type="term" value="F:carbohydrate derivative binding"/>
    <property type="evidence" value="ECO:0007669"/>
    <property type="project" value="InterPro"/>
</dbReference>